<feature type="region of interest" description="Disordered" evidence="1">
    <location>
        <begin position="1"/>
        <end position="183"/>
    </location>
</feature>
<name>A0AAW0X4T6_CHEQU</name>
<reference evidence="2 3" key="1">
    <citation type="journal article" date="2024" name="BMC Genomics">
        <title>Genome assembly of redclaw crayfish (Cherax quadricarinatus) provides insights into its immune adaptation and hypoxia tolerance.</title>
        <authorList>
            <person name="Liu Z."/>
            <person name="Zheng J."/>
            <person name="Li H."/>
            <person name="Fang K."/>
            <person name="Wang S."/>
            <person name="He J."/>
            <person name="Zhou D."/>
            <person name="Weng S."/>
            <person name="Chi M."/>
            <person name="Gu Z."/>
            <person name="He J."/>
            <person name="Li F."/>
            <person name="Wang M."/>
        </authorList>
    </citation>
    <scope>NUCLEOTIDE SEQUENCE [LARGE SCALE GENOMIC DNA]</scope>
    <source>
        <strain evidence="2">ZL_2023a</strain>
    </source>
</reference>
<dbReference type="AlphaFoldDB" id="A0AAW0X4T6"/>
<dbReference type="Proteomes" id="UP001445076">
    <property type="component" value="Unassembled WGS sequence"/>
</dbReference>
<sequence>MFRQRLRGGHKVGAPNSVNRSLQGQTGFSQQTGSLIRPPSQFSTSVQPSHPEPPLQSRQHEQSQQKHQHPLTGNSGSGWCGDSSDGAWNWGDGDAWSWNANLPTNSQHQQLNQHQQSVLNQHQQSLLNQQHQHQPAQEYDQHHSYSQHLQYASQQQFSKAAQNAPVNSKKSSLNQDLVPSNIS</sequence>
<feature type="compositionally biased region" description="Low complexity" evidence="1">
    <location>
        <begin position="105"/>
        <end position="134"/>
    </location>
</feature>
<dbReference type="EMBL" id="JARKIK010000050">
    <property type="protein sequence ID" value="KAK8734635.1"/>
    <property type="molecule type" value="Genomic_DNA"/>
</dbReference>
<protein>
    <submittedName>
        <fullName evidence="2">Uncharacterized protein</fullName>
    </submittedName>
</protein>
<organism evidence="2 3">
    <name type="scientific">Cherax quadricarinatus</name>
    <name type="common">Australian red claw crayfish</name>
    <dbReference type="NCBI Taxonomy" id="27406"/>
    <lineage>
        <taxon>Eukaryota</taxon>
        <taxon>Metazoa</taxon>
        <taxon>Ecdysozoa</taxon>
        <taxon>Arthropoda</taxon>
        <taxon>Crustacea</taxon>
        <taxon>Multicrustacea</taxon>
        <taxon>Malacostraca</taxon>
        <taxon>Eumalacostraca</taxon>
        <taxon>Eucarida</taxon>
        <taxon>Decapoda</taxon>
        <taxon>Pleocyemata</taxon>
        <taxon>Astacidea</taxon>
        <taxon>Parastacoidea</taxon>
        <taxon>Parastacidae</taxon>
        <taxon>Cherax</taxon>
    </lineage>
</organism>
<comment type="caution">
    <text evidence="2">The sequence shown here is derived from an EMBL/GenBank/DDBJ whole genome shotgun (WGS) entry which is preliminary data.</text>
</comment>
<keyword evidence="3" id="KW-1185">Reference proteome</keyword>
<proteinExistence type="predicted"/>
<gene>
    <name evidence="2" type="ORF">OTU49_005907</name>
</gene>
<feature type="compositionally biased region" description="Low complexity" evidence="1">
    <location>
        <begin position="21"/>
        <end position="35"/>
    </location>
</feature>
<feature type="compositionally biased region" description="Polar residues" evidence="1">
    <location>
        <begin position="144"/>
        <end position="183"/>
    </location>
</feature>
<evidence type="ECO:0000313" key="3">
    <source>
        <dbReference type="Proteomes" id="UP001445076"/>
    </source>
</evidence>
<feature type="non-terminal residue" evidence="2">
    <location>
        <position position="183"/>
    </location>
</feature>
<evidence type="ECO:0000313" key="2">
    <source>
        <dbReference type="EMBL" id="KAK8734635.1"/>
    </source>
</evidence>
<accession>A0AAW0X4T6</accession>
<feature type="compositionally biased region" description="Basic residues" evidence="1">
    <location>
        <begin position="1"/>
        <end position="10"/>
    </location>
</feature>
<evidence type="ECO:0000256" key="1">
    <source>
        <dbReference type="SAM" id="MobiDB-lite"/>
    </source>
</evidence>